<keyword evidence="1" id="KW-0812">Transmembrane</keyword>
<sequence>MFIAIAFGLKNALDIYFALYFFLLSQTQLSILTAVGVVASLAGVALAPRAAPGSVRNTPPSRCSSAP</sequence>
<proteinExistence type="predicted"/>
<name>A0A974P3B1_9CAUL</name>
<dbReference type="AlphaFoldDB" id="A0A974P3B1"/>
<evidence type="ECO:0000256" key="1">
    <source>
        <dbReference type="SAM" id="Phobius"/>
    </source>
</evidence>
<keyword evidence="1" id="KW-0472">Membrane</keyword>
<feature type="transmembrane region" description="Helical" evidence="1">
    <location>
        <begin position="17"/>
        <end position="47"/>
    </location>
</feature>
<dbReference type="EMBL" id="CP068570">
    <property type="protein sequence ID" value="QQZ50187.1"/>
    <property type="molecule type" value="Genomic_DNA"/>
</dbReference>
<gene>
    <name evidence="2" type="ORF">JKL49_27370</name>
</gene>
<organism evidence="2">
    <name type="scientific">Phenylobacterium glaciei</name>
    <dbReference type="NCBI Taxonomy" id="2803784"/>
    <lineage>
        <taxon>Bacteria</taxon>
        <taxon>Pseudomonadati</taxon>
        <taxon>Pseudomonadota</taxon>
        <taxon>Alphaproteobacteria</taxon>
        <taxon>Caulobacterales</taxon>
        <taxon>Caulobacteraceae</taxon>
        <taxon>Phenylobacterium</taxon>
    </lineage>
</organism>
<reference evidence="2" key="1">
    <citation type="submission" date="2021-01" db="EMBL/GenBank/DDBJ databases">
        <title>Genome sequence of Phenylobacterium sp. 20VBR1 isolated from a valley glaceir, Ny-Alesund, Svalbard.</title>
        <authorList>
            <person name="Thomas F.A."/>
            <person name="Krishnan K.P."/>
            <person name="Sinha R.K."/>
        </authorList>
    </citation>
    <scope>NUCLEOTIDE SEQUENCE</scope>
    <source>
        <strain evidence="2">20VBR1</strain>
    </source>
</reference>
<keyword evidence="1" id="KW-1133">Transmembrane helix</keyword>
<evidence type="ECO:0000313" key="2">
    <source>
        <dbReference type="EMBL" id="QQZ50187.1"/>
    </source>
</evidence>
<accession>A0A974P3B1</accession>
<protein>
    <submittedName>
        <fullName evidence="2">Uncharacterized protein</fullName>
    </submittedName>
</protein>